<evidence type="ECO:0000313" key="2">
    <source>
        <dbReference type="Proteomes" id="UP000324222"/>
    </source>
</evidence>
<protein>
    <submittedName>
        <fullName evidence="1">Uncharacterized protein</fullName>
    </submittedName>
</protein>
<evidence type="ECO:0000313" key="1">
    <source>
        <dbReference type="EMBL" id="MPC26306.1"/>
    </source>
</evidence>
<dbReference type="EMBL" id="VSRR010001583">
    <property type="protein sequence ID" value="MPC26306.1"/>
    <property type="molecule type" value="Genomic_DNA"/>
</dbReference>
<name>A0A5B7DZC8_PORTR</name>
<organism evidence="1 2">
    <name type="scientific">Portunus trituberculatus</name>
    <name type="common">Swimming crab</name>
    <name type="synonym">Neptunus trituberculatus</name>
    <dbReference type="NCBI Taxonomy" id="210409"/>
    <lineage>
        <taxon>Eukaryota</taxon>
        <taxon>Metazoa</taxon>
        <taxon>Ecdysozoa</taxon>
        <taxon>Arthropoda</taxon>
        <taxon>Crustacea</taxon>
        <taxon>Multicrustacea</taxon>
        <taxon>Malacostraca</taxon>
        <taxon>Eumalacostraca</taxon>
        <taxon>Eucarida</taxon>
        <taxon>Decapoda</taxon>
        <taxon>Pleocyemata</taxon>
        <taxon>Brachyura</taxon>
        <taxon>Eubrachyura</taxon>
        <taxon>Portunoidea</taxon>
        <taxon>Portunidae</taxon>
        <taxon>Portuninae</taxon>
        <taxon>Portunus</taxon>
    </lineage>
</organism>
<dbReference type="Proteomes" id="UP000324222">
    <property type="component" value="Unassembled WGS sequence"/>
</dbReference>
<proteinExistence type="predicted"/>
<keyword evidence="2" id="KW-1185">Reference proteome</keyword>
<sequence>MTGALFTPCHALPPLPQCSPPRRDTRPPGARLLTQPAFPIAELEGIDRSSGRTDRDHITRMSHTGDKRGHSLLNHIPYLYSCY</sequence>
<accession>A0A5B7DZC8</accession>
<reference evidence="1 2" key="1">
    <citation type="submission" date="2019-05" db="EMBL/GenBank/DDBJ databases">
        <title>Another draft genome of Portunus trituberculatus and its Hox gene families provides insights of decapod evolution.</title>
        <authorList>
            <person name="Jeong J.-H."/>
            <person name="Song I."/>
            <person name="Kim S."/>
            <person name="Choi T."/>
            <person name="Kim D."/>
            <person name="Ryu S."/>
            <person name="Kim W."/>
        </authorList>
    </citation>
    <scope>NUCLEOTIDE SEQUENCE [LARGE SCALE GENOMIC DNA]</scope>
    <source>
        <tissue evidence="1">Muscle</tissue>
    </source>
</reference>
<dbReference type="AlphaFoldDB" id="A0A5B7DZC8"/>
<gene>
    <name evidence="1" type="ORF">E2C01_019440</name>
</gene>
<comment type="caution">
    <text evidence="1">The sequence shown here is derived from an EMBL/GenBank/DDBJ whole genome shotgun (WGS) entry which is preliminary data.</text>
</comment>